<accession>A0A8K1DC45</accession>
<protein>
    <submittedName>
        <fullName evidence="1">Uncharacterized protein</fullName>
    </submittedName>
</protein>
<evidence type="ECO:0000313" key="2">
    <source>
        <dbReference type="Proteomes" id="UP000796761"/>
    </source>
</evidence>
<reference evidence="1" key="1">
    <citation type="submission" date="2019-04" db="EMBL/GenBank/DDBJ databases">
        <title>Genome assembly of Zosterops borbonicus 15179.</title>
        <authorList>
            <person name="Leroy T."/>
            <person name="Anselmetti Y."/>
            <person name="Tilak M.-K."/>
            <person name="Nabholz B."/>
        </authorList>
    </citation>
    <scope>NUCLEOTIDE SEQUENCE</scope>
    <source>
        <strain evidence="1">HGM_15179</strain>
        <tissue evidence="1">Muscle</tissue>
    </source>
</reference>
<keyword evidence="2" id="KW-1185">Reference proteome</keyword>
<dbReference type="Proteomes" id="UP000796761">
    <property type="component" value="Unassembled WGS sequence"/>
</dbReference>
<evidence type="ECO:0000313" key="1">
    <source>
        <dbReference type="EMBL" id="TRZ08524.1"/>
    </source>
</evidence>
<comment type="caution">
    <text evidence="1">The sequence shown here is derived from an EMBL/GenBank/DDBJ whole genome shotgun (WGS) entry which is preliminary data.</text>
</comment>
<dbReference type="OrthoDB" id="9400472at2759"/>
<sequence length="164" mass="18039">MPSHSFCEELLPNVQPKPPLAQLKTVSSCPVACCLGEESNPHLATTFQVVVESDMVSPEPPFLQAKQLQLPQLLLIELVFQALHQPCCLSLDTFENLNILLKLSGLELDIVLKVWPHQCQIHGKNHFRSPSGHTIPDTGQDAIGLLGHLGTLLSHIQSAINQYL</sequence>
<dbReference type="EMBL" id="SWJQ01001325">
    <property type="protein sequence ID" value="TRZ08524.1"/>
    <property type="molecule type" value="Genomic_DNA"/>
</dbReference>
<proteinExistence type="predicted"/>
<name>A0A8K1DC45_9PASS</name>
<organism evidence="1 2">
    <name type="scientific">Zosterops borbonicus</name>
    <dbReference type="NCBI Taxonomy" id="364589"/>
    <lineage>
        <taxon>Eukaryota</taxon>
        <taxon>Metazoa</taxon>
        <taxon>Chordata</taxon>
        <taxon>Craniata</taxon>
        <taxon>Vertebrata</taxon>
        <taxon>Euteleostomi</taxon>
        <taxon>Archelosauria</taxon>
        <taxon>Archosauria</taxon>
        <taxon>Dinosauria</taxon>
        <taxon>Saurischia</taxon>
        <taxon>Theropoda</taxon>
        <taxon>Coelurosauria</taxon>
        <taxon>Aves</taxon>
        <taxon>Neognathae</taxon>
        <taxon>Neoaves</taxon>
        <taxon>Telluraves</taxon>
        <taxon>Australaves</taxon>
        <taxon>Passeriformes</taxon>
        <taxon>Sylvioidea</taxon>
        <taxon>Zosteropidae</taxon>
        <taxon>Zosterops</taxon>
    </lineage>
</organism>
<gene>
    <name evidence="1" type="ORF">HGM15179_018581</name>
</gene>
<dbReference type="AlphaFoldDB" id="A0A8K1DC45"/>